<feature type="transmembrane region" description="Helical" evidence="6">
    <location>
        <begin position="181"/>
        <end position="199"/>
    </location>
</feature>
<dbReference type="EMBL" id="CAADRN010000137">
    <property type="protein sequence ID" value="VFU13614.1"/>
    <property type="molecule type" value="Genomic_DNA"/>
</dbReference>
<keyword evidence="4 6" id="KW-1133">Transmembrane helix</keyword>
<dbReference type="InterPro" id="IPR002293">
    <property type="entry name" value="AA/rel_permease1"/>
</dbReference>
<dbReference type="PIRSF" id="PIRSF006060">
    <property type="entry name" value="AA_transporter"/>
    <property type="match status" value="1"/>
</dbReference>
<name>A0A485LYE0_9ZZZZ</name>
<gene>
    <name evidence="7" type="ORF">SCFA_2210008</name>
</gene>
<feature type="transmembrane region" description="Helical" evidence="6">
    <location>
        <begin position="53"/>
        <end position="78"/>
    </location>
</feature>
<evidence type="ECO:0000256" key="4">
    <source>
        <dbReference type="ARBA" id="ARBA00022989"/>
    </source>
</evidence>
<evidence type="ECO:0000313" key="7">
    <source>
        <dbReference type="EMBL" id="VFU13614.1"/>
    </source>
</evidence>
<dbReference type="Pfam" id="PF13520">
    <property type="entry name" value="AA_permease_2"/>
    <property type="match status" value="1"/>
</dbReference>
<dbReference type="GO" id="GO:0005886">
    <property type="term" value="C:plasma membrane"/>
    <property type="evidence" value="ECO:0007669"/>
    <property type="project" value="UniProtKB-SubCell"/>
</dbReference>
<evidence type="ECO:0000256" key="1">
    <source>
        <dbReference type="ARBA" id="ARBA00004651"/>
    </source>
</evidence>
<dbReference type="AlphaFoldDB" id="A0A485LYE0"/>
<protein>
    <recommendedName>
        <fullName evidence="8">APC family permease</fullName>
    </recommendedName>
</protein>
<keyword evidence="2" id="KW-1003">Cell membrane</keyword>
<feature type="transmembrane region" description="Helical" evidence="6">
    <location>
        <begin position="284"/>
        <end position="305"/>
    </location>
</feature>
<evidence type="ECO:0000256" key="6">
    <source>
        <dbReference type="SAM" id="Phobius"/>
    </source>
</evidence>
<organism evidence="7">
    <name type="scientific">anaerobic digester metagenome</name>
    <dbReference type="NCBI Taxonomy" id="1263854"/>
    <lineage>
        <taxon>unclassified sequences</taxon>
        <taxon>metagenomes</taxon>
        <taxon>ecological metagenomes</taxon>
    </lineage>
</organism>
<reference evidence="7" key="1">
    <citation type="submission" date="2019-03" db="EMBL/GenBank/DDBJ databases">
        <authorList>
            <person name="Hao L."/>
        </authorList>
    </citation>
    <scope>NUCLEOTIDE SEQUENCE</scope>
</reference>
<keyword evidence="3 6" id="KW-0812">Transmembrane</keyword>
<evidence type="ECO:0000256" key="5">
    <source>
        <dbReference type="ARBA" id="ARBA00023136"/>
    </source>
</evidence>
<sequence length="540" mass="60404">MRNDNLFVRNATGLVRSWSVFDAFIYAFFSINLVTLGFYIFSFSVWLPDAHMIPAMIIAAIFLIFMIVVYASMISIIPRSGGDYIWQSRILGSGIGFVVAFTGWVVILWHWVPLYGTMLCWNVYQPFLAILSEISGSESFVNAALWLNTQAGVLFCCVSVIVLASIIISFGMRWYARFQKFCFFVAIGGFILMLALLLLKTNAQFIAGFNHYVSSIFGGDSVNAYQQILTQTAADGYTPVAWSNMAIIPSLALIPMLLFWNMWANWGATLYGEIRGAGEFRRNLTGMVSALIGVTVLAIIFFAILNKSVGWEWFHAANYAFYMGDSPLPIFPYPALLASFLTDSALLQLILIVAMSAWFFGWCGTVFLSSTRVIFAAAFDRLLPEWISRVSPKTRSPINALMVMAVPSLIVSTIYAYSESFVEWTLATTLVISVTYVFTAIAAVILPYKHKEMYESSPVAKYKVLGIPLITICGVVFLAFMAWVFKAWLIEDVYGLANVKSYMYMGVLYLISLIVYISAKGLRKKQGIDLEKIYGEIPVE</sequence>
<proteinExistence type="predicted"/>
<evidence type="ECO:0008006" key="8">
    <source>
        <dbReference type="Google" id="ProtNLM"/>
    </source>
</evidence>
<keyword evidence="5 6" id="KW-0472">Membrane</keyword>
<feature type="transmembrane region" description="Helical" evidence="6">
    <location>
        <begin position="424"/>
        <end position="446"/>
    </location>
</feature>
<dbReference type="PANTHER" id="PTHR42770">
    <property type="entry name" value="AMINO ACID TRANSPORTER-RELATED"/>
    <property type="match status" value="1"/>
</dbReference>
<dbReference type="Gene3D" id="1.20.1740.10">
    <property type="entry name" value="Amino acid/polyamine transporter I"/>
    <property type="match status" value="1"/>
</dbReference>
<evidence type="ECO:0000256" key="2">
    <source>
        <dbReference type="ARBA" id="ARBA00022475"/>
    </source>
</evidence>
<feature type="transmembrane region" description="Helical" evidence="6">
    <location>
        <begin position="501"/>
        <end position="519"/>
    </location>
</feature>
<feature type="transmembrane region" description="Helical" evidence="6">
    <location>
        <begin position="400"/>
        <end position="418"/>
    </location>
</feature>
<feature type="transmembrane region" description="Helical" evidence="6">
    <location>
        <begin position="90"/>
        <end position="112"/>
    </location>
</feature>
<evidence type="ECO:0000256" key="3">
    <source>
        <dbReference type="ARBA" id="ARBA00022692"/>
    </source>
</evidence>
<dbReference type="InterPro" id="IPR050367">
    <property type="entry name" value="APC_superfamily"/>
</dbReference>
<feature type="transmembrane region" description="Helical" evidence="6">
    <location>
        <begin position="467"/>
        <end position="489"/>
    </location>
</feature>
<feature type="transmembrane region" description="Helical" evidence="6">
    <location>
        <begin position="346"/>
        <end position="379"/>
    </location>
</feature>
<comment type="subcellular location">
    <subcellularLocation>
        <location evidence="1">Cell membrane</location>
        <topology evidence="1">Multi-pass membrane protein</topology>
    </subcellularLocation>
</comment>
<feature type="transmembrane region" description="Helical" evidence="6">
    <location>
        <begin position="145"/>
        <end position="169"/>
    </location>
</feature>
<feature type="transmembrane region" description="Helical" evidence="6">
    <location>
        <begin position="241"/>
        <end position="263"/>
    </location>
</feature>
<feature type="transmembrane region" description="Helical" evidence="6">
    <location>
        <begin position="20"/>
        <end position="41"/>
    </location>
</feature>
<dbReference type="PANTHER" id="PTHR42770:SF7">
    <property type="entry name" value="MEMBRANE PROTEIN"/>
    <property type="match status" value="1"/>
</dbReference>
<dbReference type="GO" id="GO:0022857">
    <property type="term" value="F:transmembrane transporter activity"/>
    <property type="evidence" value="ECO:0007669"/>
    <property type="project" value="InterPro"/>
</dbReference>
<accession>A0A485LYE0</accession>